<comment type="subcellular location">
    <subcellularLocation>
        <location evidence="1">Cytoplasm</location>
    </subcellularLocation>
</comment>
<evidence type="ECO:0000256" key="3">
    <source>
        <dbReference type="ARBA" id="ARBA00022491"/>
    </source>
</evidence>
<dbReference type="Proteomes" id="UP000319801">
    <property type="component" value="Unassembled WGS sequence"/>
</dbReference>
<dbReference type="FunFam" id="1.10.30.10:FF:000027">
    <property type="entry name" value="Transcription factor SOX-30"/>
    <property type="match status" value="1"/>
</dbReference>
<dbReference type="AlphaFoldDB" id="A0A556TU82"/>
<dbReference type="InterPro" id="IPR009071">
    <property type="entry name" value="HMG_box_dom"/>
</dbReference>
<evidence type="ECO:0000256" key="4">
    <source>
        <dbReference type="ARBA" id="ARBA00023015"/>
    </source>
</evidence>
<evidence type="ECO:0000313" key="16">
    <source>
        <dbReference type="Proteomes" id="UP000319801"/>
    </source>
</evidence>
<dbReference type="Gene3D" id="1.10.30.10">
    <property type="entry name" value="High mobility group box domain"/>
    <property type="match status" value="1"/>
</dbReference>
<evidence type="ECO:0000256" key="7">
    <source>
        <dbReference type="ARBA" id="ARBA00023163"/>
    </source>
</evidence>
<keyword evidence="3" id="KW-0678">Repressor</keyword>
<evidence type="ECO:0000256" key="6">
    <source>
        <dbReference type="ARBA" id="ARBA00023159"/>
    </source>
</evidence>
<evidence type="ECO:0000256" key="8">
    <source>
        <dbReference type="ARBA" id="ARBA00023242"/>
    </source>
</evidence>
<comment type="subunit">
    <text evidence="10">Interacts with CTNNB1, competitively inhibiting CTNNB1-TCF7L2/TCF4 interaction.</text>
</comment>
<dbReference type="GO" id="GO:0005737">
    <property type="term" value="C:cytoplasm"/>
    <property type="evidence" value="ECO:0007669"/>
    <property type="project" value="UniProtKB-SubCell"/>
</dbReference>
<dbReference type="PANTHER" id="PTHR47279:SF1">
    <property type="entry name" value="TRANSCRIPTION FACTOR SOX-30"/>
    <property type="match status" value="1"/>
</dbReference>
<sequence>MEDDKPSDYNVEEVETDTDITVNNPVGPPAVPAPLTGSNEESASVSQRCSIGGHENVEERPSCSTASGFDKPRTLVNFLIVSPNTPLFFPTYSTSSVQAGTSLTHPPEESDDFNPANFKDKKGNIKRPMNAFMVWARIHRRILARLNPKASNAEISVQLGDEWRKLTEEQKAPYYEEAQKLQWEHRRRFPGKVHMVSG</sequence>
<evidence type="ECO:0000313" key="15">
    <source>
        <dbReference type="EMBL" id="TSK72041.1"/>
    </source>
</evidence>
<keyword evidence="16" id="KW-1185">Reference proteome</keyword>
<keyword evidence="5 12" id="KW-0238">DNA-binding</keyword>
<keyword evidence="4" id="KW-0805">Transcription regulation</keyword>
<organism evidence="15 16">
    <name type="scientific">Bagarius yarrelli</name>
    <name type="common">Goonch</name>
    <name type="synonym">Bagrus yarrelli</name>
    <dbReference type="NCBI Taxonomy" id="175774"/>
    <lineage>
        <taxon>Eukaryota</taxon>
        <taxon>Metazoa</taxon>
        <taxon>Chordata</taxon>
        <taxon>Craniata</taxon>
        <taxon>Vertebrata</taxon>
        <taxon>Euteleostomi</taxon>
        <taxon>Actinopterygii</taxon>
        <taxon>Neopterygii</taxon>
        <taxon>Teleostei</taxon>
        <taxon>Ostariophysi</taxon>
        <taxon>Siluriformes</taxon>
        <taxon>Sisoridae</taxon>
        <taxon>Sisorinae</taxon>
        <taxon>Bagarius</taxon>
    </lineage>
</organism>
<feature type="region of interest" description="Disordered" evidence="13">
    <location>
        <begin position="1"/>
        <end position="67"/>
    </location>
</feature>
<keyword evidence="6" id="KW-0010">Activator</keyword>
<evidence type="ECO:0000256" key="1">
    <source>
        <dbReference type="ARBA" id="ARBA00004496"/>
    </source>
</evidence>
<dbReference type="InterPro" id="IPR052856">
    <property type="entry name" value="SOX30_TF"/>
</dbReference>
<protein>
    <recommendedName>
        <fullName evidence="11">Transcription factor SOX-30</fullName>
    </recommendedName>
</protein>
<dbReference type="PROSITE" id="PS50118">
    <property type="entry name" value="HMG_BOX_2"/>
    <property type="match status" value="1"/>
</dbReference>
<dbReference type="GO" id="GO:0003677">
    <property type="term" value="F:DNA binding"/>
    <property type="evidence" value="ECO:0007669"/>
    <property type="project" value="UniProtKB-UniRule"/>
</dbReference>
<evidence type="ECO:0000256" key="10">
    <source>
        <dbReference type="ARBA" id="ARBA00063959"/>
    </source>
</evidence>
<feature type="region of interest" description="Disordered" evidence="13">
    <location>
        <begin position="99"/>
        <end position="122"/>
    </location>
</feature>
<gene>
    <name evidence="15" type="ORF">Baya_3025</name>
</gene>
<feature type="compositionally biased region" description="Polar residues" evidence="13">
    <location>
        <begin position="36"/>
        <end position="49"/>
    </location>
</feature>
<dbReference type="GO" id="GO:0001228">
    <property type="term" value="F:DNA-binding transcription activator activity, RNA polymerase II-specific"/>
    <property type="evidence" value="ECO:0007669"/>
    <property type="project" value="UniProtKB-ARBA"/>
</dbReference>
<accession>A0A556TU82</accession>
<dbReference type="SUPFAM" id="SSF47095">
    <property type="entry name" value="HMG-box"/>
    <property type="match status" value="1"/>
</dbReference>
<evidence type="ECO:0000256" key="11">
    <source>
        <dbReference type="ARBA" id="ARBA00070331"/>
    </source>
</evidence>
<dbReference type="EMBL" id="VCAZ01000019">
    <property type="protein sequence ID" value="TSK72041.1"/>
    <property type="molecule type" value="Genomic_DNA"/>
</dbReference>
<dbReference type="Pfam" id="PF00505">
    <property type="entry name" value="HMG_box"/>
    <property type="match status" value="1"/>
</dbReference>
<evidence type="ECO:0000256" key="9">
    <source>
        <dbReference type="ARBA" id="ARBA00054217"/>
    </source>
</evidence>
<evidence type="ECO:0000256" key="13">
    <source>
        <dbReference type="SAM" id="MobiDB-lite"/>
    </source>
</evidence>
<dbReference type="GO" id="GO:0005634">
    <property type="term" value="C:nucleus"/>
    <property type="evidence" value="ECO:0007669"/>
    <property type="project" value="UniProtKB-UniRule"/>
</dbReference>
<dbReference type="InterPro" id="IPR036910">
    <property type="entry name" value="HMG_box_dom_sf"/>
</dbReference>
<dbReference type="PANTHER" id="PTHR47279">
    <property type="entry name" value="TRANSCRIPTION FACTOR SOX-30"/>
    <property type="match status" value="1"/>
</dbReference>
<evidence type="ECO:0000256" key="5">
    <source>
        <dbReference type="ARBA" id="ARBA00023125"/>
    </source>
</evidence>
<feature type="compositionally biased region" description="Acidic residues" evidence="13">
    <location>
        <begin position="8"/>
        <end position="18"/>
    </location>
</feature>
<keyword evidence="7" id="KW-0804">Transcription</keyword>
<feature type="domain" description="HMG box" evidence="14">
    <location>
        <begin position="125"/>
        <end position="193"/>
    </location>
</feature>
<reference evidence="15 16" key="1">
    <citation type="journal article" date="2019" name="Genome Biol. Evol.">
        <title>Whole-Genome Sequencing of the Giant Devil Catfish, Bagarius yarrelli.</title>
        <authorList>
            <person name="Jiang W."/>
            <person name="Lv Y."/>
            <person name="Cheng L."/>
            <person name="Yang K."/>
            <person name="Chao B."/>
            <person name="Wang X."/>
            <person name="Li Y."/>
            <person name="Pan X."/>
            <person name="You X."/>
            <person name="Zhang Y."/>
            <person name="Yang J."/>
            <person name="Li J."/>
            <person name="Zhang X."/>
            <person name="Liu S."/>
            <person name="Sun C."/>
            <person name="Yang J."/>
            <person name="Shi Q."/>
        </authorList>
    </citation>
    <scope>NUCLEOTIDE SEQUENCE [LARGE SCALE GENOMIC DNA]</scope>
    <source>
        <strain evidence="15">JWS20170419001</strain>
        <tissue evidence="15">Muscle</tissue>
    </source>
</reference>
<evidence type="ECO:0000256" key="12">
    <source>
        <dbReference type="PROSITE-ProRule" id="PRU00267"/>
    </source>
</evidence>
<comment type="function">
    <text evidence="9">Acts both as a transcriptional activator and a repressor. Binds to the DNA sequence 5'-ACAAT-3' and shows a preference for guanine residues surrounding this core motif. Binds to its own promoter and activates its own transcription. Required to activate the expression of postmeiotic genes involved in spermiogenesis. Binds to the promoter region of CTNNB1 and represses its transcription which leads to inhibition of Wnt signaling. Also inhibits Wnt signaling by binding to the CTNNB1 protein, preventing interaction of CTNNB1 with TCF7L2/TCF4.</text>
</comment>
<evidence type="ECO:0000259" key="14">
    <source>
        <dbReference type="PROSITE" id="PS50118"/>
    </source>
</evidence>
<feature type="DNA-binding region" description="HMG box" evidence="12">
    <location>
        <begin position="125"/>
        <end position="193"/>
    </location>
</feature>
<dbReference type="SMART" id="SM00398">
    <property type="entry name" value="HMG"/>
    <property type="match status" value="1"/>
</dbReference>
<comment type="caution">
    <text evidence="15">The sequence shown here is derived from an EMBL/GenBank/DDBJ whole genome shotgun (WGS) entry which is preliminary data.</text>
</comment>
<keyword evidence="2" id="KW-0963">Cytoplasm</keyword>
<evidence type="ECO:0000256" key="2">
    <source>
        <dbReference type="ARBA" id="ARBA00022490"/>
    </source>
</evidence>
<name>A0A556TU82_BAGYA</name>
<dbReference type="OrthoDB" id="6247875at2759"/>
<proteinExistence type="predicted"/>
<keyword evidence="8 12" id="KW-0539">Nucleus</keyword>